<accession>A0A1F4T653</accession>
<evidence type="ECO:0000256" key="5">
    <source>
        <dbReference type="ARBA" id="ARBA00022917"/>
    </source>
</evidence>
<dbReference type="PROSITE" id="PS00745">
    <property type="entry name" value="RF_PROK_I"/>
    <property type="match status" value="1"/>
</dbReference>
<dbReference type="Gene3D" id="3.30.160.20">
    <property type="match status" value="1"/>
</dbReference>
<evidence type="ECO:0000256" key="6">
    <source>
        <dbReference type="HAMAP-Rule" id="MF_00094"/>
    </source>
</evidence>
<dbReference type="EMBL" id="MEUG01000001">
    <property type="protein sequence ID" value="OGC27553.1"/>
    <property type="molecule type" value="Genomic_DNA"/>
</dbReference>
<keyword evidence="4 6" id="KW-0488">Methylation</keyword>
<dbReference type="InterPro" id="IPR005139">
    <property type="entry name" value="PCRF"/>
</dbReference>
<evidence type="ECO:0000256" key="3">
    <source>
        <dbReference type="ARBA" id="ARBA00019192"/>
    </source>
</evidence>
<name>A0A1F4T653_UNCSA</name>
<evidence type="ECO:0000256" key="4">
    <source>
        <dbReference type="ARBA" id="ARBA00022481"/>
    </source>
</evidence>
<evidence type="ECO:0000256" key="2">
    <source>
        <dbReference type="ARBA" id="ARBA00010835"/>
    </source>
</evidence>
<reference evidence="9 10" key="1">
    <citation type="journal article" date="2016" name="Nat. Commun.">
        <title>Thousands of microbial genomes shed light on interconnected biogeochemical processes in an aquifer system.</title>
        <authorList>
            <person name="Anantharaman K."/>
            <person name="Brown C.T."/>
            <person name="Hug L.A."/>
            <person name="Sharon I."/>
            <person name="Castelle C.J."/>
            <person name="Probst A.J."/>
            <person name="Thomas B.C."/>
            <person name="Singh A."/>
            <person name="Wilkins M.J."/>
            <person name="Karaoz U."/>
            <person name="Brodie E.L."/>
            <person name="Williams K.H."/>
            <person name="Hubbard S.S."/>
            <person name="Banfield J.F."/>
        </authorList>
    </citation>
    <scope>NUCLEOTIDE SEQUENCE [LARGE SCALE GENOMIC DNA]</scope>
</reference>
<evidence type="ECO:0000313" key="9">
    <source>
        <dbReference type="EMBL" id="OGC27553.1"/>
    </source>
</evidence>
<feature type="coiled-coil region" evidence="7">
    <location>
        <begin position="52"/>
        <end position="79"/>
    </location>
</feature>
<dbReference type="InterPro" id="IPR000352">
    <property type="entry name" value="Pep_chain_release_fac_I"/>
</dbReference>
<dbReference type="FunFam" id="3.30.160.20:FF:000010">
    <property type="entry name" value="Peptide chain release factor 2"/>
    <property type="match status" value="1"/>
</dbReference>
<organism evidence="9 10">
    <name type="scientific">candidate division WOR-1 bacterium RIFOXYC12_FULL_54_18</name>
    <dbReference type="NCBI Taxonomy" id="1802584"/>
    <lineage>
        <taxon>Bacteria</taxon>
        <taxon>Bacillati</taxon>
        <taxon>Saganbacteria</taxon>
    </lineage>
</organism>
<comment type="subcellular location">
    <subcellularLocation>
        <location evidence="6">Cytoplasm</location>
    </subcellularLocation>
</comment>
<comment type="caution">
    <text evidence="9">The sequence shown here is derived from an EMBL/GenBank/DDBJ whole genome shotgun (WGS) entry which is preliminary data.</text>
</comment>
<keyword evidence="6" id="KW-0963">Cytoplasm</keyword>
<evidence type="ECO:0000259" key="8">
    <source>
        <dbReference type="PROSITE" id="PS00745"/>
    </source>
</evidence>
<dbReference type="SMART" id="SM00937">
    <property type="entry name" value="PCRF"/>
    <property type="match status" value="1"/>
</dbReference>
<comment type="function">
    <text evidence="1 6">Peptide chain release factor 2 directs the termination of translation in response to the peptide chain termination codons UGA and UAA.</text>
</comment>
<evidence type="ECO:0000313" key="10">
    <source>
        <dbReference type="Proteomes" id="UP000178602"/>
    </source>
</evidence>
<dbReference type="Proteomes" id="UP000178602">
    <property type="component" value="Unassembled WGS sequence"/>
</dbReference>
<dbReference type="Gene3D" id="3.30.70.1660">
    <property type="match status" value="1"/>
</dbReference>
<dbReference type="Pfam" id="PF00472">
    <property type="entry name" value="RF-1"/>
    <property type="match status" value="1"/>
</dbReference>
<dbReference type="NCBIfam" id="TIGR00020">
    <property type="entry name" value="prfB"/>
    <property type="match status" value="1"/>
</dbReference>
<proteinExistence type="inferred from homology"/>
<dbReference type="InterPro" id="IPR004374">
    <property type="entry name" value="PrfB"/>
</dbReference>
<dbReference type="GO" id="GO:0005737">
    <property type="term" value="C:cytoplasm"/>
    <property type="evidence" value="ECO:0007669"/>
    <property type="project" value="UniProtKB-SubCell"/>
</dbReference>
<comment type="similarity">
    <text evidence="2 6">Belongs to the prokaryotic/mitochondrial release factor family.</text>
</comment>
<protein>
    <recommendedName>
        <fullName evidence="3 6">Peptide chain release factor 2</fullName>
        <shortName evidence="6">RF-2</shortName>
    </recommendedName>
</protein>
<dbReference type="GO" id="GO:0016149">
    <property type="term" value="F:translation release factor activity, codon specific"/>
    <property type="evidence" value="ECO:0007669"/>
    <property type="project" value="UniProtKB-UniRule"/>
</dbReference>
<dbReference type="AlphaFoldDB" id="A0A1F4T653"/>
<comment type="PTM">
    <text evidence="6">Methylated by PrmC. Methylation increases the termination efficiency of RF2.</text>
</comment>
<evidence type="ECO:0000256" key="1">
    <source>
        <dbReference type="ARBA" id="ARBA00002613"/>
    </source>
</evidence>
<evidence type="ECO:0000256" key="7">
    <source>
        <dbReference type="SAM" id="Coils"/>
    </source>
</evidence>
<dbReference type="Gene3D" id="1.20.58.410">
    <property type="entry name" value="Release factor"/>
    <property type="match status" value="1"/>
</dbReference>
<feature type="domain" description="Prokaryotic-type class I peptide chain release factors" evidence="8">
    <location>
        <begin position="240"/>
        <end position="256"/>
    </location>
</feature>
<dbReference type="InterPro" id="IPR045853">
    <property type="entry name" value="Pep_chain_release_fac_I_sf"/>
</dbReference>
<sequence length="361" mass="40850">MLHEELKEQLAVLKQKSLELEKVLSIDEKKKSLGEIETRSADPNLWADQERARKLMQEKSLLEKEIKQWEALRDRVDEQLLLLEMASEEELGQLGLEVKKLHDLAAEVETATLFTEEYDQNNAILYINAGAGGTDAQDWGEILMRMYTRWCEKKGFSVELPDISYGEEAGIKSATLMISGPYAYGYLKNEAGVHRLVRISPFSSEGKRHTSFVAVEVTPELTEDIKIEINPNDLRVDTYRASGPGGQNVNKVSSAVRITHLPTGIVTQSQSDRSQHANRDTALRLLKAKLHEMMLRQRKEKIEELAGEKRKIEWGSQIRSYVFQPYTLVKDNRTGVEVGDVQGVVDGEIDPFIEAALRAKI</sequence>
<dbReference type="PANTHER" id="PTHR43116:SF3">
    <property type="entry name" value="CLASS I PEPTIDE CHAIN RELEASE FACTOR"/>
    <property type="match status" value="1"/>
</dbReference>
<dbReference type="SUPFAM" id="SSF75620">
    <property type="entry name" value="Release factor"/>
    <property type="match status" value="1"/>
</dbReference>
<keyword evidence="7" id="KW-0175">Coiled coil</keyword>
<dbReference type="Pfam" id="PF03462">
    <property type="entry name" value="PCRF"/>
    <property type="match status" value="1"/>
</dbReference>
<feature type="modified residue" description="N5-methylglutamine" evidence="6">
    <location>
        <position position="247"/>
    </location>
</feature>
<dbReference type="HAMAP" id="MF_00094">
    <property type="entry name" value="Rel_fac_2"/>
    <property type="match status" value="1"/>
</dbReference>
<keyword evidence="5 6" id="KW-0648">Protein biosynthesis</keyword>
<gene>
    <name evidence="6" type="primary">prfB</name>
    <name evidence="9" type="ORF">A3K49_00830</name>
</gene>
<dbReference type="PANTHER" id="PTHR43116">
    <property type="entry name" value="PEPTIDE CHAIN RELEASE FACTOR 2"/>
    <property type="match status" value="1"/>
</dbReference>